<evidence type="ECO:0000259" key="3">
    <source>
        <dbReference type="PROSITE" id="PS50405"/>
    </source>
</evidence>
<dbReference type="SFLD" id="SFLDG01151">
    <property type="entry name" value="Main.2:_Nu-like"/>
    <property type="match status" value="1"/>
</dbReference>
<dbReference type="InterPro" id="IPR010987">
    <property type="entry name" value="Glutathione-S-Trfase_C-like"/>
</dbReference>
<sequence length="205" mass="23402">MILYDDPISGNGYKIRLLLALLGISYQYVPVDILRGESRTPEFLAKNPNGRIPVLQLDDGTFLPESNAALFYLSQGTDYWPGDKVQQARVMQWLFFEQYSHEPNIATARFWLAIKGLEETPFNRKLLEQKHKGGNEALTVMDAHLRTRAFFVGEHYTIADIALYAYTHEAHEGGFDLSRYPHVRAWLDRVSAHPGHVTTEQIPKA</sequence>
<dbReference type="SUPFAM" id="SSF47616">
    <property type="entry name" value="GST C-terminal domain-like"/>
    <property type="match status" value="1"/>
</dbReference>
<dbReference type="PANTHER" id="PTHR44051:SF2">
    <property type="entry name" value="HYPOTHETICAL GLUTATHIONE S-TRANSFERASE LIKE PROTEIN"/>
    <property type="match status" value="1"/>
</dbReference>
<keyword evidence="5" id="KW-1185">Reference proteome</keyword>
<evidence type="ECO:0000313" key="4">
    <source>
        <dbReference type="EMBL" id="MCU5782863.1"/>
    </source>
</evidence>
<dbReference type="PROSITE" id="PS50404">
    <property type="entry name" value="GST_NTER"/>
    <property type="match status" value="1"/>
</dbReference>
<dbReference type="InterPro" id="IPR036282">
    <property type="entry name" value="Glutathione-S-Trfase_C_sf"/>
</dbReference>
<dbReference type="InterPro" id="IPR004046">
    <property type="entry name" value="GST_C"/>
</dbReference>
<dbReference type="PANTHER" id="PTHR44051">
    <property type="entry name" value="GLUTATHIONE S-TRANSFERASE-RELATED"/>
    <property type="match status" value="1"/>
</dbReference>
<dbReference type="PROSITE" id="PS50405">
    <property type="entry name" value="GST_CTER"/>
    <property type="match status" value="1"/>
</dbReference>
<dbReference type="Pfam" id="PF00043">
    <property type="entry name" value="GST_C"/>
    <property type="match status" value="1"/>
</dbReference>
<proteinExistence type="inferred from homology"/>
<evidence type="ECO:0000313" key="5">
    <source>
        <dbReference type="Proteomes" id="UP001064106"/>
    </source>
</evidence>
<gene>
    <name evidence="4" type="ORF">MA04_02163</name>
</gene>
<reference evidence="4" key="1">
    <citation type="submission" date="2012-09" db="EMBL/GenBank/DDBJ databases">
        <title>Genome Sequence of alkane-degrading Bacterium Alcanivorax balearicus MACL04.</title>
        <authorList>
            <person name="Lai Q."/>
            <person name="Shao Z."/>
        </authorList>
    </citation>
    <scope>NUCLEOTIDE SEQUENCE</scope>
    <source>
        <strain evidence="4">MACL04</strain>
    </source>
</reference>
<accession>A0ABT2QZB3</accession>
<name>A0ABT2QZB3_9GAMM</name>
<dbReference type="EMBL" id="ARXS01000011">
    <property type="protein sequence ID" value="MCU5782863.1"/>
    <property type="molecule type" value="Genomic_DNA"/>
</dbReference>
<dbReference type="SFLD" id="SFLDS00019">
    <property type="entry name" value="Glutathione_Transferase_(cytos"/>
    <property type="match status" value="1"/>
</dbReference>
<dbReference type="Gene3D" id="1.20.1050.10">
    <property type="match status" value="1"/>
</dbReference>
<dbReference type="InterPro" id="IPR004045">
    <property type="entry name" value="Glutathione_S-Trfase_N"/>
</dbReference>
<dbReference type="InterPro" id="IPR040079">
    <property type="entry name" value="Glutathione_S-Trfase"/>
</dbReference>
<dbReference type="RefSeq" id="WP_262460438.1">
    <property type="nucleotide sequence ID" value="NZ_ARXS01000011.1"/>
</dbReference>
<dbReference type="Gene3D" id="3.40.30.10">
    <property type="entry name" value="Glutaredoxin"/>
    <property type="match status" value="1"/>
</dbReference>
<comment type="similarity">
    <text evidence="1">Belongs to the GST superfamily.</text>
</comment>
<feature type="domain" description="GST C-terminal" evidence="3">
    <location>
        <begin position="83"/>
        <end position="205"/>
    </location>
</feature>
<dbReference type="CDD" id="cd03056">
    <property type="entry name" value="GST_N_4"/>
    <property type="match status" value="1"/>
</dbReference>
<dbReference type="SFLD" id="SFLDG00358">
    <property type="entry name" value="Main_(cytGST)"/>
    <property type="match status" value="1"/>
</dbReference>
<feature type="domain" description="GST N-terminal" evidence="2">
    <location>
        <begin position="1"/>
        <end position="81"/>
    </location>
</feature>
<evidence type="ECO:0000256" key="1">
    <source>
        <dbReference type="RuleBase" id="RU003494"/>
    </source>
</evidence>
<dbReference type="SUPFAM" id="SSF52833">
    <property type="entry name" value="Thioredoxin-like"/>
    <property type="match status" value="1"/>
</dbReference>
<dbReference type="Proteomes" id="UP001064106">
    <property type="component" value="Unassembled WGS sequence"/>
</dbReference>
<protein>
    <submittedName>
        <fullName evidence="4">Glutathione S-transferase domain-containing protein</fullName>
    </submittedName>
</protein>
<dbReference type="Pfam" id="PF02798">
    <property type="entry name" value="GST_N"/>
    <property type="match status" value="1"/>
</dbReference>
<organism evidence="4 5">
    <name type="scientific">Alloalcanivorax balearicus MACL04</name>
    <dbReference type="NCBI Taxonomy" id="1177182"/>
    <lineage>
        <taxon>Bacteria</taxon>
        <taxon>Pseudomonadati</taxon>
        <taxon>Pseudomonadota</taxon>
        <taxon>Gammaproteobacteria</taxon>
        <taxon>Oceanospirillales</taxon>
        <taxon>Alcanivoracaceae</taxon>
        <taxon>Alloalcanivorax</taxon>
    </lineage>
</organism>
<comment type="caution">
    <text evidence="4">The sequence shown here is derived from an EMBL/GenBank/DDBJ whole genome shotgun (WGS) entry which is preliminary data.</text>
</comment>
<evidence type="ECO:0000259" key="2">
    <source>
        <dbReference type="PROSITE" id="PS50404"/>
    </source>
</evidence>
<dbReference type="InterPro" id="IPR036249">
    <property type="entry name" value="Thioredoxin-like_sf"/>
</dbReference>